<geneLocation type="plasmid" evidence="3">
    <name>pB000a</name>
</geneLocation>
<evidence type="ECO:0000256" key="1">
    <source>
        <dbReference type="SAM" id="MobiDB-lite"/>
    </source>
</evidence>
<feature type="domain" description="MobA/VirD2-like nuclease" evidence="2">
    <location>
        <begin position="57"/>
        <end position="129"/>
    </location>
</feature>
<organism evidence="3">
    <name type="scientific">Pasteurella stomatis</name>
    <dbReference type="NCBI Taxonomy" id="760"/>
    <lineage>
        <taxon>Bacteria</taxon>
        <taxon>Pseudomonadati</taxon>
        <taxon>Pseudomonadota</taxon>
        <taxon>Gammaproteobacteria</taxon>
        <taxon>Pasteurellales</taxon>
        <taxon>Pasteurellaceae</taxon>
        <taxon>Pasteurella</taxon>
    </lineage>
</organism>
<keyword evidence="3" id="KW-0614">Plasmid</keyword>
<dbReference type="AlphaFoldDB" id="K9MQ34"/>
<evidence type="ECO:0000313" key="3">
    <source>
        <dbReference type="EMBL" id="AFW18074.1"/>
    </source>
</evidence>
<evidence type="ECO:0000259" key="2">
    <source>
        <dbReference type="Pfam" id="PF03432"/>
    </source>
</evidence>
<accession>K9MQ34</accession>
<dbReference type="Pfam" id="PF03432">
    <property type="entry name" value="Relaxase"/>
    <property type="match status" value="1"/>
</dbReference>
<proteinExistence type="predicted"/>
<gene>
    <name evidence="3" type="primary">mobA</name>
</gene>
<dbReference type="EMBL" id="JQ319773">
    <property type="protein sequence ID" value="AFW18074.1"/>
    <property type="molecule type" value="Genomic_DNA"/>
</dbReference>
<sequence length="305" mass="34965">MIVKFFKKHGKGKASSCKACVDYLLNKPDDTAQILQGDPRLSQSIADSLDFNNTYTAGCLSFEESDLPESQKREIMARFEKAMFAGLKPEQYNIAWVQHTDKGRLELNFVIPNVEMTSGKRLQPYYDRADRPLAENFKQVINHEYNLSDPNAPTKQKSLIDRKDLPTDKKQALQTITDGLTALANAGHINDRQDVINALERAGFEIARITPKNLSIKTDGQNLRLKGAFYEQDFRFSTDLSADITERAREYKRDSTERYQTAREKLDTAITARREQFSRKYPNRAGEIDKKHRQNVSLADPIRKR</sequence>
<name>K9MQ34_9PAST</name>
<protein>
    <submittedName>
        <fullName evidence="3">MobA</fullName>
    </submittedName>
</protein>
<reference evidence="3" key="1">
    <citation type="submission" date="2011-12" db="EMBL/GenBank/DDBJ databases">
        <title>ColE1 plasmids and antibiotic resistance.</title>
        <authorList>
            <person name="San Millan A."/>
            <person name="Santos-Lopez A."/>
            <person name="Gonzalez-Zorn B."/>
        </authorList>
    </citation>
    <scope>NUCLEOTIDE SEQUENCE</scope>
    <source>
        <strain evidence="3">BB1086</strain>
        <plasmid evidence="3">pB000a</plasmid>
    </source>
</reference>
<dbReference type="InterPro" id="IPR005094">
    <property type="entry name" value="Endonuclease_MobA/VirD2"/>
</dbReference>
<feature type="region of interest" description="Disordered" evidence="1">
    <location>
        <begin position="274"/>
        <end position="305"/>
    </location>
</feature>